<feature type="transmembrane region" description="Helical" evidence="1">
    <location>
        <begin position="216"/>
        <end position="233"/>
    </location>
</feature>
<feature type="transmembrane region" description="Helical" evidence="1">
    <location>
        <begin position="239"/>
        <end position="261"/>
    </location>
</feature>
<keyword evidence="1" id="KW-1133">Transmembrane helix</keyword>
<evidence type="ECO:0000256" key="1">
    <source>
        <dbReference type="SAM" id="Phobius"/>
    </source>
</evidence>
<evidence type="ECO:0000313" key="2">
    <source>
        <dbReference type="EMBL" id="MFB9474182.1"/>
    </source>
</evidence>
<protein>
    <submittedName>
        <fullName evidence="2">Uncharacterized protein</fullName>
    </submittedName>
</protein>
<keyword evidence="1" id="KW-0812">Transmembrane</keyword>
<dbReference type="RefSeq" id="WP_379484363.1">
    <property type="nucleotide sequence ID" value="NZ_JBHMCF010000037.1"/>
</dbReference>
<keyword evidence="3" id="KW-1185">Reference proteome</keyword>
<gene>
    <name evidence="2" type="ORF">ACFFR3_32190</name>
</gene>
<comment type="caution">
    <text evidence="2">The sequence shown here is derived from an EMBL/GenBank/DDBJ whole genome shotgun (WGS) entry which is preliminary data.</text>
</comment>
<organism evidence="2 3">
    <name type="scientific">Nonomuraea salmonea</name>
    <dbReference type="NCBI Taxonomy" id="46181"/>
    <lineage>
        <taxon>Bacteria</taxon>
        <taxon>Bacillati</taxon>
        <taxon>Actinomycetota</taxon>
        <taxon>Actinomycetes</taxon>
        <taxon>Streptosporangiales</taxon>
        <taxon>Streptosporangiaceae</taxon>
        <taxon>Nonomuraea</taxon>
    </lineage>
</organism>
<sequence length="691" mass="76427">MDEAHVDAQIGYVDGNVTIYSVSDNDQPDRKYQVGLNYLQGDMPRRAETLIRDAAMFGCRSSEVAYYWTLAILSGRSFDHLGPDEFTHLSAASAMAAEFPHDAWRQAFDVVIELINCITEEEEHGAPDLARFSAAFDAYRGLPKVRRDEIHRHLEMILNGWIQDRVEELEAQHVQAKRFSGDRARRVWKFFEPTPTAPRRLPAAPPVLDAGKRFQAVFGSGLAGLGVVWIVSLTASSSLLAVIIVLALAGVWLTTAVMYALPRRSADMGRPPSGWNQPFGTAVSSSVDHWFQVSGPASPMAAQQFAWDSVPVREKLKADLVYLYGGDHSRVGPIRWLIKWHAENAARQFGSGVPLRREDVPIAVLAGNGALLIAGFIVLIGAGSASFPGMLGAGLLIGIGAVMSWNDSLNYLAAALNHPRTVSEADRRWAAEQQEHQRWSGVLADRPSDAEMAAWLDHDKMMIKSLALKHYGLSNRDVIAHLTLTEGAPRCRRARVLYGPLRYSAYVVLLFLLTEGGVRQVTVDLDFFSGAIHDERRTTFRYEMIASARVAEVAVRFEHGHRHVMAREEIQPHVQQTLILSRAFRLSLVNGQHIDVLVDSYEQGLIDRAREDITFLTALALDTSGVTGALRILEAVSAEGREWLAHERARRQRRLRDFRASQKIPGAIGPAAMLALPEPSEPLDSAPPPSA</sequence>
<name>A0ABV5NVC6_9ACTN</name>
<feature type="transmembrane region" description="Helical" evidence="1">
    <location>
        <begin position="360"/>
        <end position="381"/>
    </location>
</feature>
<evidence type="ECO:0000313" key="3">
    <source>
        <dbReference type="Proteomes" id="UP001589568"/>
    </source>
</evidence>
<dbReference type="EMBL" id="JBHMCF010000037">
    <property type="protein sequence ID" value="MFB9474182.1"/>
    <property type="molecule type" value="Genomic_DNA"/>
</dbReference>
<accession>A0ABV5NVC6</accession>
<keyword evidence="1" id="KW-0472">Membrane</keyword>
<dbReference type="Proteomes" id="UP001589568">
    <property type="component" value="Unassembled WGS sequence"/>
</dbReference>
<reference evidence="2 3" key="1">
    <citation type="submission" date="2024-09" db="EMBL/GenBank/DDBJ databases">
        <authorList>
            <person name="Sun Q."/>
            <person name="Mori K."/>
        </authorList>
    </citation>
    <scope>NUCLEOTIDE SEQUENCE [LARGE SCALE GENOMIC DNA]</scope>
    <source>
        <strain evidence="2 3">JCM 3324</strain>
    </source>
</reference>
<proteinExistence type="predicted"/>